<evidence type="ECO:0000256" key="3">
    <source>
        <dbReference type="ARBA" id="ARBA00022801"/>
    </source>
</evidence>
<keyword evidence="6" id="KW-1015">Disulfide bond</keyword>
<dbReference type="InterPro" id="IPR039417">
    <property type="entry name" value="Peptidase_C1A_papain-like"/>
</dbReference>
<evidence type="ECO:0000313" key="11">
    <source>
        <dbReference type="Proteomes" id="UP001497472"/>
    </source>
</evidence>
<accession>A0AAV1JML9</accession>
<evidence type="ECO:0000256" key="6">
    <source>
        <dbReference type="ARBA" id="ARBA00023157"/>
    </source>
</evidence>
<dbReference type="AlphaFoldDB" id="A0AAV1JML9"/>
<gene>
    <name evidence="10" type="ORF">LNINA_LOCUS8911</name>
</gene>
<evidence type="ECO:0008006" key="12">
    <source>
        <dbReference type="Google" id="ProtNLM"/>
    </source>
</evidence>
<evidence type="ECO:0000256" key="2">
    <source>
        <dbReference type="ARBA" id="ARBA00022670"/>
    </source>
</evidence>
<dbReference type="SUPFAM" id="SSF54001">
    <property type="entry name" value="Cysteine proteinases"/>
    <property type="match status" value="1"/>
</dbReference>
<keyword evidence="4" id="KW-0788">Thiol protease</keyword>
<dbReference type="InterPro" id="IPR038765">
    <property type="entry name" value="Papain-like_cys_pep_sf"/>
</dbReference>
<dbReference type="InterPro" id="IPR000668">
    <property type="entry name" value="Peptidase_C1A_C"/>
</dbReference>
<evidence type="ECO:0000259" key="9">
    <source>
        <dbReference type="SMART" id="SM00848"/>
    </source>
</evidence>
<evidence type="ECO:0000313" key="10">
    <source>
        <dbReference type="EMBL" id="CAK1549629.1"/>
    </source>
</evidence>
<keyword evidence="3" id="KW-0378">Hydrolase</keyword>
<dbReference type="Gene3D" id="3.90.70.10">
    <property type="entry name" value="Cysteine proteinases"/>
    <property type="match status" value="1"/>
</dbReference>
<dbReference type="Pfam" id="PF08246">
    <property type="entry name" value="Inhibitor_I29"/>
    <property type="match status" value="1"/>
</dbReference>
<evidence type="ECO:0000256" key="4">
    <source>
        <dbReference type="ARBA" id="ARBA00022807"/>
    </source>
</evidence>
<reference evidence="10 11" key="1">
    <citation type="submission" date="2023-11" db="EMBL/GenBank/DDBJ databases">
        <authorList>
            <person name="Okamura Y."/>
        </authorList>
    </citation>
    <scope>NUCLEOTIDE SEQUENCE [LARGE SCALE GENOMIC DNA]</scope>
</reference>
<dbReference type="InterPro" id="IPR013128">
    <property type="entry name" value="Peptidase_C1A"/>
</dbReference>
<feature type="domain" description="Peptidase C1A papain C-terminal" evidence="8">
    <location>
        <begin position="118"/>
        <end position="329"/>
    </location>
</feature>
<dbReference type="FunFam" id="3.90.70.10:FF:000332">
    <property type="entry name" value="Cathepsin L1"/>
    <property type="match status" value="1"/>
</dbReference>
<dbReference type="PROSITE" id="PS00640">
    <property type="entry name" value="THIOL_PROTEASE_ASN"/>
    <property type="match status" value="1"/>
</dbReference>
<keyword evidence="7" id="KW-0732">Signal</keyword>
<dbReference type="InterPro" id="IPR025661">
    <property type="entry name" value="Pept_asp_AS"/>
</dbReference>
<keyword evidence="5" id="KW-0865">Zymogen</keyword>
<dbReference type="SMART" id="SM00645">
    <property type="entry name" value="Pept_C1"/>
    <property type="match status" value="1"/>
</dbReference>
<dbReference type="PANTHER" id="PTHR12411">
    <property type="entry name" value="CYSTEINE PROTEASE FAMILY C1-RELATED"/>
    <property type="match status" value="1"/>
</dbReference>
<sequence length="330" mass="37121">MLFTFCILAVFTSEVFTTDFGLLNQEHYDVYNAEAIYNQFYEKYGAQYNKEKTDHRLNVFKENLKKINKWNRESDSARFGVNQFTDLTFEEITRTYLGVRGNVSTNDAVLYTPKGLKGPESLDYRQHGYVTPVKNQGQCGSCYAFGAIGDVEGQYAKLHQTQAISLSEQQVVDCDSHSFGCSGGWPHWVFQALVGEGGSMRQEHYPYEAVQGQCRSDRSKIAVRVTGGYELKITSEDALKDALLQYGPLAIATYVGNQFFYYQGGVFNPTDCTEWGHALLLVGYGNDGMNDYWLIKNSWDTTWGEQGYMRLAMGQKACGIGAYVAHSIVA</sequence>
<dbReference type="PRINTS" id="PR00705">
    <property type="entry name" value="PAPAIN"/>
</dbReference>
<dbReference type="CDD" id="cd02248">
    <property type="entry name" value="Peptidase_C1A"/>
    <property type="match status" value="1"/>
</dbReference>
<protein>
    <recommendedName>
        <fullName evidence="12">Cathepsin L</fullName>
    </recommendedName>
</protein>
<evidence type="ECO:0000256" key="5">
    <source>
        <dbReference type="ARBA" id="ARBA00023145"/>
    </source>
</evidence>
<dbReference type="GO" id="GO:0006508">
    <property type="term" value="P:proteolysis"/>
    <property type="evidence" value="ECO:0007669"/>
    <property type="project" value="UniProtKB-KW"/>
</dbReference>
<comment type="similarity">
    <text evidence="1">Belongs to the peptidase C1 family.</text>
</comment>
<comment type="caution">
    <text evidence="10">The sequence shown here is derived from an EMBL/GenBank/DDBJ whole genome shotgun (WGS) entry which is preliminary data.</text>
</comment>
<keyword evidence="2" id="KW-0645">Protease</keyword>
<feature type="chain" id="PRO_5043651239" description="Cathepsin L" evidence="7">
    <location>
        <begin position="18"/>
        <end position="330"/>
    </location>
</feature>
<proteinExistence type="inferred from homology"/>
<dbReference type="SMART" id="SM00848">
    <property type="entry name" value="Inhibitor_I29"/>
    <property type="match status" value="1"/>
</dbReference>
<feature type="signal peptide" evidence="7">
    <location>
        <begin position="1"/>
        <end position="17"/>
    </location>
</feature>
<name>A0AAV1JML9_9NEOP</name>
<evidence type="ECO:0000256" key="7">
    <source>
        <dbReference type="SAM" id="SignalP"/>
    </source>
</evidence>
<keyword evidence="11" id="KW-1185">Reference proteome</keyword>
<dbReference type="Proteomes" id="UP001497472">
    <property type="component" value="Unassembled WGS sequence"/>
</dbReference>
<dbReference type="GO" id="GO:0008234">
    <property type="term" value="F:cysteine-type peptidase activity"/>
    <property type="evidence" value="ECO:0007669"/>
    <property type="project" value="UniProtKB-KW"/>
</dbReference>
<dbReference type="InterPro" id="IPR000169">
    <property type="entry name" value="Pept_cys_AS"/>
</dbReference>
<feature type="domain" description="Cathepsin propeptide inhibitor" evidence="9">
    <location>
        <begin position="37"/>
        <end position="92"/>
    </location>
</feature>
<evidence type="ECO:0000256" key="1">
    <source>
        <dbReference type="ARBA" id="ARBA00008455"/>
    </source>
</evidence>
<dbReference type="EMBL" id="CAVLEF010000040">
    <property type="protein sequence ID" value="CAK1549629.1"/>
    <property type="molecule type" value="Genomic_DNA"/>
</dbReference>
<dbReference type="InterPro" id="IPR013201">
    <property type="entry name" value="Prot_inhib_I29"/>
</dbReference>
<dbReference type="PROSITE" id="PS00139">
    <property type="entry name" value="THIOL_PROTEASE_CYS"/>
    <property type="match status" value="1"/>
</dbReference>
<organism evidence="10 11">
    <name type="scientific">Leptosia nina</name>
    <dbReference type="NCBI Taxonomy" id="320188"/>
    <lineage>
        <taxon>Eukaryota</taxon>
        <taxon>Metazoa</taxon>
        <taxon>Ecdysozoa</taxon>
        <taxon>Arthropoda</taxon>
        <taxon>Hexapoda</taxon>
        <taxon>Insecta</taxon>
        <taxon>Pterygota</taxon>
        <taxon>Neoptera</taxon>
        <taxon>Endopterygota</taxon>
        <taxon>Lepidoptera</taxon>
        <taxon>Glossata</taxon>
        <taxon>Ditrysia</taxon>
        <taxon>Papilionoidea</taxon>
        <taxon>Pieridae</taxon>
        <taxon>Pierinae</taxon>
        <taxon>Leptosia</taxon>
    </lineage>
</organism>
<evidence type="ECO:0000259" key="8">
    <source>
        <dbReference type="SMART" id="SM00645"/>
    </source>
</evidence>
<dbReference type="Pfam" id="PF00112">
    <property type="entry name" value="Peptidase_C1"/>
    <property type="match status" value="1"/>
</dbReference>